<sequence precursor="true">MDWCKAVLAASCMLAVHNVSLAENYHGLGNLDVFTSESDDFLLSEEEWIKLNMLARSASTLPVTQENMRKRFYMSNYVAFDGVYQDLLSNYQNINHISSDWLGDSSYRDRMITLVENLIEYSHEVNDSSTGMLQQTQLIVEAAENVDYLAFERAKADLLAILEAMLEDATRYYQDADSLGHGLTDFINSLDVQLQDLDRLQSSNQDILENDGSEASREIDALKQRIDELNSEYRKWVTVAATTPTYAWIFPFGTIAAISTAGAGSAKAVALKNEIQFIREDVITLRKEMAHDQAVYLSWNIATDSIKNILESTRSALAAQQRLRGGWALISSQLESVIKGINDINSDDVLHDPDNFIAAYLTELEIEKLQSRWENLGTEGELWLANSDVTGISSTQFSVPIRSDLADELGISYSTEITEYATGLSWPTYDFQQATDLCQNQGMRLPTKFELEELQAWFKQYEDIDPNVWPVASHYWSATIDPQGRYYTVGVDGGGSKLYPHGHQYVACTGGEMLNAPVPPPPEVSNEFSLPLTKEEADREGYTYTGYKSEIDFGPKWVTFTYEQAKNMCQIRGMRLPNADELRVFSQQGAVGWPTHRVYWTENNPVDYNWDYTMYISDANPIVSMKSWTGYVSCK</sequence>
<proteinExistence type="predicted"/>
<organism evidence="2 3">
    <name type="scientific">Vibrio aquimaris</name>
    <dbReference type="NCBI Taxonomy" id="2587862"/>
    <lineage>
        <taxon>Bacteria</taxon>
        <taxon>Pseudomonadati</taxon>
        <taxon>Pseudomonadota</taxon>
        <taxon>Gammaproteobacteria</taxon>
        <taxon>Vibrionales</taxon>
        <taxon>Vibrionaceae</taxon>
        <taxon>Vibrio</taxon>
    </lineage>
</organism>
<reference evidence="2 3" key="1">
    <citation type="submission" date="2019-10" db="EMBL/GenBank/DDBJ databases">
        <title>Complete genome sequence of Vibrio sp. strain THAF100, isolated from non-filtered water from the water column of tank 6 of a marine aquarium containing stony-coral fragments. Water maintained at 26 degree C.</title>
        <authorList>
            <person name="Ruckert C."/>
            <person name="Franco A."/>
            <person name="Kalinowski J."/>
            <person name="Glaeser S."/>
        </authorList>
    </citation>
    <scope>NUCLEOTIDE SEQUENCE [LARGE SCALE GENOMIC DNA]</scope>
    <source>
        <strain evidence="2 3">THAF100</strain>
    </source>
</reference>
<dbReference type="NCBIfam" id="NF033928">
    <property type="entry name" value="alph_xenorhab_A"/>
    <property type="match status" value="1"/>
</dbReference>
<dbReference type="CDD" id="cd22656">
    <property type="entry name" value="ClyA_Cry6Aa-like"/>
    <property type="match status" value="1"/>
</dbReference>
<name>A0A5P9CLM0_9VIBR</name>
<keyword evidence="3" id="KW-1185">Reference proteome</keyword>
<dbReference type="SUPFAM" id="SSF58100">
    <property type="entry name" value="Bacterial hemolysins"/>
    <property type="match status" value="1"/>
</dbReference>
<dbReference type="Gene3D" id="1.20.1170.10">
    <property type="match status" value="1"/>
</dbReference>
<dbReference type="RefSeq" id="WP_152430606.1">
    <property type="nucleotide sequence ID" value="NZ_CBCSDK010000004.1"/>
</dbReference>
<dbReference type="Proteomes" id="UP000326936">
    <property type="component" value="Chromosome"/>
</dbReference>
<dbReference type="KEGG" id="vaq:FIV01_08480"/>
<feature type="coiled-coil region" evidence="1">
    <location>
        <begin position="205"/>
        <end position="239"/>
    </location>
</feature>
<accession>A0A5P9CLM0</accession>
<evidence type="ECO:0000313" key="2">
    <source>
        <dbReference type="EMBL" id="QFT26462.1"/>
    </source>
</evidence>
<protein>
    <submittedName>
        <fullName evidence="2">Uncharacterized protein</fullName>
    </submittedName>
</protein>
<dbReference type="EMBL" id="CP045350">
    <property type="protein sequence ID" value="QFT26462.1"/>
    <property type="molecule type" value="Genomic_DNA"/>
</dbReference>
<dbReference type="OrthoDB" id="5848101at2"/>
<evidence type="ECO:0000256" key="1">
    <source>
        <dbReference type="SAM" id="Coils"/>
    </source>
</evidence>
<dbReference type="AlphaFoldDB" id="A0A5P9CLM0"/>
<evidence type="ECO:0000313" key="3">
    <source>
        <dbReference type="Proteomes" id="UP000326936"/>
    </source>
</evidence>
<gene>
    <name evidence="2" type="ORF">FIV01_08480</name>
</gene>
<keyword evidence="1" id="KW-0175">Coiled coil</keyword>